<evidence type="ECO:0000256" key="3">
    <source>
        <dbReference type="ARBA" id="ARBA00023239"/>
    </source>
</evidence>
<organism evidence="5 6">
    <name type="scientific">Phreatobacter stygius</name>
    <dbReference type="NCBI Taxonomy" id="1940610"/>
    <lineage>
        <taxon>Bacteria</taxon>
        <taxon>Pseudomonadati</taxon>
        <taxon>Pseudomonadota</taxon>
        <taxon>Alphaproteobacteria</taxon>
        <taxon>Hyphomicrobiales</taxon>
        <taxon>Phreatobacteraceae</taxon>
        <taxon>Phreatobacter</taxon>
    </lineage>
</organism>
<dbReference type="PANTHER" id="PTHR30502:SF0">
    <property type="entry name" value="PHOSPHOENOLPYRUVATE CARBOXYLASE FAMILY PROTEIN"/>
    <property type="match status" value="1"/>
</dbReference>
<dbReference type="InterPro" id="IPR050251">
    <property type="entry name" value="HpcH-HpaI_aldolase"/>
</dbReference>
<evidence type="ECO:0000256" key="1">
    <source>
        <dbReference type="ARBA" id="ARBA00005568"/>
    </source>
</evidence>
<evidence type="ECO:0000256" key="2">
    <source>
        <dbReference type="ARBA" id="ARBA00022723"/>
    </source>
</evidence>
<dbReference type="PANTHER" id="PTHR30502">
    <property type="entry name" value="2-KETO-3-DEOXY-L-RHAMNONATE ALDOLASE"/>
    <property type="match status" value="1"/>
</dbReference>
<gene>
    <name evidence="5" type="ORF">E8M01_30330</name>
</gene>
<dbReference type="RefSeq" id="WP_136963572.1">
    <property type="nucleotide sequence ID" value="NZ_CP039690.1"/>
</dbReference>
<dbReference type="SUPFAM" id="SSF51621">
    <property type="entry name" value="Phosphoenolpyruvate/pyruvate domain"/>
    <property type="match status" value="1"/>
</dbReference>
<protein>
    <submittedName>
        <fullName evidence="5">Aldolase</fullName>
    </submittedName>
</protein>
<dbReference type="EMBL" id="CP039690">
    <property type="protein sequence ID" value="QCI68153.1"/>
    <property type="molecule type" value="Genomic_DNA"/>
</dbReference>
<dbReference type="InterPro" id="IPR015813">
    <property type="entry name" value="Pyrv/PenolPyrv_kinase-like_dom"/>
</dbReference>
<comment type="similarity">
    <text evidence="1">Belongs to the HpcH/HpaI aldolase family.</text>
</comment>
<dbReference type="GO" id="GO:0046872">
    <property type="term" value="F:metal ion binding"/>
    <property type="evidence" value="ECO:0007669"/>
    <property type="project" value="UniProtKB-KW"/>
</dbReference>
<dbReference type="Pfam" id="PF03328">
    <property type="entry name" value="HpcH_HpaI"/>
    <property type="match status" value="1"/>
</dbReference>
<dbReference type="Gene3D" id="3.20.20.60">
    <property type="entry name" value="Phosphoenolpyruvate-binding domains"/>
    <property type="match status" value="1"/>
</dbReference>
<dbReference type="GO" id="GO:0005737">
    <property type="term" value="C:cytoplasm"/>
    <property type="evidence" value="ECO:0007669"/>
    <property type="project" value="TreeGrafter"/>
</dbReference>
<dbReference type="GO" id="GO:0016832">
    <property type="term" value="F:aldehyde-lyase activity"/>
    <property type="evidence" value="ECO:0007669"/>
    <property type="project" value="TreeGrafter"/>
</dbReference>
<keyword evidence="2" id="KW-0479">Metal-binding</keyword>
<dbReference type="KEGG" id="pstg:E8M01_30330"/>
<dbReference type="InterPro" id="IPR005000">
    <property type="entry name" value="Aldolase/citrate-lyase_domain"/>
</dbReference>
<proteinExistence type="inferred from homology"/>
<dbReference type="AlphaFoldDB" id="A0A4D7BBY4"/>
<accession>A0A4D7BBY4</accession>
<dbReference type="OrthoDB" id="9802624at2"/>
<dbReference type="InterPro" id="IPR040442">
    <property type="entry name" value="Pyrv_kinase-like_dom_sf"/>
</dbReference>
<sequence>MNEPRPDPKTFRARFAKGETLVGTFIKTPTSHGIEIIGDLGFDFVVIDEEHAPFDRMATDIALLAARASGTAGIVRVPSASPEGILSVLDCGAVGILVPHVASAAKAREIAAACRYKGGARGFSASPRAGRYGSVKMWDHVAAADATTTVIAMIEDPGALDEIDQILAVEGIDGVFIGRGDLTVALGAPNRDAPDVKDAVARIIAAAKAAGKPVCVMVDGVAEATGFAGQGASAFIVSSDQGFLKKAAAQTLGDFASLKS</sequence>
<keyword evidence="3" id="KW-0456">Lyase</keyword>
<keyword evidence="6" id="KW-1185">Reference proteome</keyword>
<reference evidence="5 6" key="1">
    <citation type="submission" date="2019-04" db="EMBL/GenBank/DDBJ databases">
        <title>Phreatobacter aquaticus sp. nov.</title>
        <authorList>
            <person name="Choi A."/>
        </authorList>
    </citation>
    <scope>NUCLEOTIDE SEQUENCE [LARGE SCALE GENOMIC DNA]</scope>
    <source>
        <strain evidence="5 6">KCTC 52518</strain>
    </source>
</reference>
<evidence type="ECO:0000313" key="6">
    <source>
        <dbReference type="Proteomes" id="UP000298781"/>
    </source>
</evidence>
<evidence type="ECO:0000259" key="4">
    <source>
        <dbReference type="Pfam" id="PF03328"/>
    </source>
</evidence>
<evidence type="ECO:0000313" key="5">
    <source>
        <dbReference type="EMBL" id="QCI68153.1"/>
    </source>
</evidence>
<name>A0A4D7BBY4_9HYPH</name>
<feature type="domain" description="HpcH/HpaI aldolase/citrate lyase" evidence="4">
    <location>
        <begin position="23"/>
        <end position="241"/>
    </location>
</feature>
<dbReference type="Proteomes" id="UP000298781">
    <property type="component" value="Chromosome"/>
</dbReference>